<dbReference type="Proteomes" id="UP001054837">
    <property type="component" value="Unassembled WGS sequence"/>
</dbReference>
<gene>
    <name evidence="1" type="ORF">CDAR_166581</name>
</gene>
<protein>
    <submittedName>
        <fullName evidence="1">Uncharacterized protein</fullName>
    </submittedName>
</protein>
<evidence type="ECO:0000313" key="2">
    <source>
        <dbReference type="Proteomes" id="UP001054837"/>
    </source>
</evidence>
<evidence type="ECO:0000313" key="1">
    <source>
        <dbReference type="EMBL" id="GIX82081.1"/>
    </source>
</evidence>
<organism evidence="1 2">
    <name type="scientific">Caerostris darwini</name>
    <dbReference type="NCBI Taxonomy" id="1538125"/>
    <lineage>
        <taxon>Eukaryota</taxon>
        <taxon>Metazoa</taxon>
        <taxon>Ecdysozoa</taxon>
        <taxon>Arthropoda</taxon>
        <taxon>Chelicerata</taxon>
        <taxon>Arachnida</taxon>
        <taxon>Araneae</taxon>
        <taxon>Araneomorphae</taxon>
        <taxon>Entelegynae</taxon>
        <taxon>Araneoidea</taxon>
        <taxon>Araneidae</taxon>
        <taxon>Caerostris</taxon>
    </lineage>
</organism>
<accession>A0AAV4NBT6</accession>
<reference evidence="1 2" key="1">
    <citation type="submission" date="2021-06" db="EMBL/GenBank/DDBJ databases">
        <title>Caerostris darwini draft genome.</title>
        <authorList>
            <person name="Kono N."/>
            <person name="Arakawa K."/>
        </authorList>
    </citation>
    <scope>NUCLEOTIDE SEQUENCE [LARGE SCALE GENOMIC DNA]</scope>
</reference>
<comment type="caution">
    <text evidence="1">The sequence shown here is derived from an EMBL/GenBank/DDBJ whole genome shotgun (WGS) entry which is preliminary data.</text>
</comment>
<sequence length="97" mass="11385">MLKRYHTNLKSYDLDLIFDDVTYSVSNYSQNVNSTFYSEYLHQGYTTNYIKTRKTIGSRSVIFQEDGANIRFTLPEANRTKRITDSLTIDFLNHSNI</sequence>
<proteinExistence type="predicted"/>
<keyword evidence="2" id="KW-1185">Reference proteome</keyword>
<dbReference type="AlphaFoldDB" id="A0AAV4NBT6"/>
<dbReference type="EMBL" id="BPLQ01001475">
    <property type="protein sequence ID" value="GIX82081.1"/>
    <property type="molecule type" value="Genomic_DNA"/>
</dbReference>
<name>A0AAV4NBT6_9ARAC</name>